<dbReference type="Pfam" id="PF13307">
    <property type="entry name" value="Helicase_C_2"/>
    <property type="match status" value="1"/>
</dbReference>
<dbReference type="Gene3D" id="3.40.50.300">
    <property type="entry name" value="P-loop containing nucleotide triphosphate hydrolases"/>
    <property type="match status" value="2"/>
</dbReference>
<dbReference type="GO" id="GO:0016818">
    <property type="term" value="F:hydrolase activity, acting on acid anhydrides, in phosphorus-containing anhydrides"/>
    <property type="evidence" value="ECO:0007669"/>
    <property type="project" value="InterPro"/>
</dbReference>
<dbReference type="Gene3D" id="1.10.275.30">
    <property type="match status" value="1"/>
</dbReference>
<evidence type="ECO:0000256" key="10">
    <source>
        <dbReference type="ARBA" id="ARBA00023125"/>
    </source>
</evidence>
<dbReference type="SMART" id="SM00491">
    <property type="entry name" value="HELICc2"/>
    <property type="match status" value="1"/>
</dbReference>
<evidence type="ECO:0000256" key="3">
    <source>
        <dbReference type="ARBA" id="ARBA00022741"/>
    </source>
</evidence>
<evidence type="ECO:0000256" key="12">
    <source>
        <dbReference type="ARBA" id="ARBA00023235"/>
    </source>
</evidence>
<dbReference type="PANTHER" id="PTHR11472">
    <property type="entry name" value="DNA REPAIR DEAD HELICASE RAD3/XP-D SUBFAMILY MEMBER"/>
    <property type="match status" value="1"/>
</dbReference>
<dbReference type="FunFam" id="3.40.50.300:FF:001813">
    <property type="entry name" value="ATP-dependent DNA helicase"/>
    <property type="match status" value="1"/>
</dbReference>
<dbReference type="GO" id="GO:0005524">
    <property type="term" value="F:ATP binding"/>
    <property type="evidence" value="ECO:0007669"/>
    <property type="project" value="UniProtKB-KW"/>
</dbReference>
<dbReference type="Pfam" id="PF06733">
    <property type="entry name" value="DEAD_2"/>
    <property type="match status" value="1"/>
</dbReference>
<reference evidence="15" key="1">
    <citation type="submission" date="2024-03" db="EMBL/GenBank/DDBJ databases">
        <title>Complete genome sequence of Sulfurisphaera javensis strain KD-1.</title>
        <authorList>
            <person name="Sakai H."/>
            <person name="Nur N."/>
            <person name="Suwanto A."/>
            <person name="Kurosawa N."/>
        </authorList>
    </citation>
    <scope>NUCLEOTIDE SEQUENCE</scope>
    <source>
        <strain evidence="15">KD-1</strain>
    </source>
</reference>
<dbReference type="PROSITE" id="PS51193">
    <property type="entry name" value="HELICASE_ATP_BIND_2"/>
    <property type="match status" value="1"/>
</dbReference>
<dbReference type="PANTHER" id="PTHR11472:SF34">
    <property type="entry name" value="REGULATOR OF TELOMERE ELONGATION HELICASE 1"/>
    <property type="match status" value="1"/>
</dbReference>
<proteinExistence type="predicted"/>
<evidence type="ECO:0000256" key="5">
    <source>
        <dbReference type="ARBA" id="ARBA00022801"/>
    </source>
</evidence>
<feature type="domain" description="Helicase ATP-binding" evidence="14">
    <location>
        <begin position="1"/>
        <end position="230"/>
    </location>
</feature>
<evidence type="ECO:0000256" key="4">
    <source>
        <dbReference type="ARBA" id="ARBA00022763"/>
    </source>
</evidence>
<evidence type="ECO:0000256" key="2">
    <source>
        <dbReference type="ARBA" id="ARBA00022723"/>
    </source>
</evidence>
<keyword evidence="6 15" id="KW-0347">Helicase</keyword>
<keyword evidence="1" id="KW-0004">4Fe-4S</keyword>
<dbReference type="SMART" id="SM00488">
    <property type="entry name" value="DEXDc2"/>
    <property type="match status" value="1"/>
</dbReference>
<dbReference type="GO" id="GO:0046872">
    <property type="term" value="F:metal ion binding"/>
    <property type="evidence" value="ECO:0007669"/>
    <property type="project" value="UniProtKB-KW"/>
</dbReference>
<evidence type="ECO:0000256" key="11">
    <source>
        <dbReference type="ARBA" id="ARBA00023204"/>
    </source>
</evidence>
<keyword evidence="11" id="KW-0234">DNA repair</keyword>
<keyword evidence="5" id="KW-0378">Hydrolase</keyword>
<evidence type="ECO:0000259" key="14">
    <source>
        <dbReference type="PROSITE" id="PS51193"/>
    </source>
</evidence>
<name>A0AAT9GPC8_9CREN</name>
<gene>
    <name evidence="15" type="ORF">SJAV_06230</name>
</gene>
<evidence type="ECO:0000313" key="15">
    <source>
        <dbReference type="EMBL" id="BFH72679.1"/>
    </source>
</evidence>
<keyword evidence="7" id="KW-0067">ATP-binding</keyword>
<keyword evidence="9" id="KW-0411">Iron-sulfur</keyword>
<evidence type="ECO:0000256" key="7">
    <source>
        <dbReference type="ARBA" id="ARBA00022840"/>
    </source>
</evidence>
<keyword evidence="8" id="KW-0408">Iron</keyword>
<dbReference type="RefSeq" id="WP_369610883.1">
    <property type="nucleotide sequence ID" value="NZ_AP031322.1"/>
</dbReference>
<keyword evidence="4" id="KW-0227">DNA damage</keyword>
<dbReference type="AlphaFoldDB" id="A0AAT9GPC8"/>
<dbReference type="InterPro" id="IPR027417">
    <property type="entry name" value="P-loop_NTPase"/>
</dbReference>
<keyword evidence="3" id="KW-0547">Nucleotide-binding</keyword>
<keyword evidence="12" id="KW-0413">Isomerase</keyword>
<dbReference type="EMBL" id="AP031322">
    <property type="protein sequence ID" value="BFH72679.1"/>
    <property type="molecule type" value="Genomic_DNA"/>
</dbReference>
<organism evidence="15">
    <name type="scientific">Sulfurisphaera javensis</name>
    <dbReference type="NCBI Taxonomy" id="2049879"/>
    <lineage>
        <taxon>Archaea</taxon>
        <taxon>Thermoproteota</taxon>
        <taxon>Thermoprotei</taxon>
        <taxon>Sulfolobales</taxon>
        <taxon>Sulfolobaceae</taxon>
        <taxon>Sulfurisphaera</taxon>
    </lineage>
</organism>
<dbReference type="SUPFAM" id="SSF52540">
    <property type="entry name" value="P-loop containing nucleoside triphosphate hydrolases"/>
    <property type="match status" value="1"/>
</dbReference>
<protein>
    <submittedName>
        <fullName evidence="15">ATP-dependent DNA helicase</fullName>
    </submittedName>
</protein>
<dbReference type="GeneID" id="92353558"/>
<dbReference type="InterPro" id="IPR014013">
    <property type="entry name" value="Helic_SF1/SF2_ATP-bd_DinG/Rad3"/>
</dbReference>
<evidence type="ECO:0000256" key="9">
    <source>
        <dbReference type="ARBA" id="ARBA00023014"/>
    </source>
</evidence>
<dbReference type="KEGG" id="sjv:SJAV_06230"/>
<accession>A0AAT9GPC8</accession>
<dbReference type="InterPro" id="IPR006555">
    <property type="entry name" value="ATP-dep_Helicase_C"/>
</dbReference>
<evidence type="ECO:0000256" key="1">
    <source>
        <dbReference type="ARBA" id="ARBA00022485"/>
    </source>
</evidence>
<dbReference type="GO" id="GO:0003678">
    <property type="term" value="F:DNA helicase activity"/>
    <property type="evidence" value="ECO:0007669"/>
    <property type="project" value="InterPro"/>
</dbReference>
<sequence length="549" mass="63883">MELREWQKQLKDKVIEAVKQGFLVALNSPTGSGKTLFSLLVGLEVKGKILYVVRTHNEYYPVYRDLKKINSSLKFSFIVGKPTACPFAIKDVDSEDINCKYCEIKNAIEVIIDKSPFEKLNELKRKAIEEGFCPYYSLFETSKDADVITITYPYFFIEKYRNTLEIELNDYFIIIDEAHNIDKVSEIEERMLSDFTLNMAIRQVKSEEVRKILSRVREELKNLTYPDEKYIKLNKVPSLSEEELSILVDEYEELRKEAIKNKVISRIYLGSVIRFYATYSTGSFIPFSFSNRIVLKTLDLTQYYNLLNDESLSILLMSGTLPPKDYLEKVLGITRKIYYIEVEKIIRKKVTGNYTCAIALDVTSKYDFRSEIMWKKYASYLLKIYYQARKHILAVFPSYQIMQNVMNNINVNKILETEETKIDEIINIIGQNRDKKYIIGGVGRGKITEGIELTEDGRSLISDVVLVGIPYPPEDDYMKMLSMRIAEKLGGKDKEYLIMIPALITVKQAIGRAIRNVNDNAKIWLLDKRYDSLWWKKNLNCFNSIKVRL</sequence>
<evidence type="ECO:0000256" key="6">
    <source>
        <dbReference type="ARBA" id="ARBA00022806"/>
    </source>
</evidence>
<evidence type="ECO:0000256" key="8">
    <source>
        <dbReference type="ARBA" id="ARBA00023004"/>
    </source>
</evidence>
<dbReference type="InterPro" id="IPR006554">
    <property type="entry name" value="Helicase-like_DEXD_c2"/>
</dbReference>
<dbReference type="PROSITE" id="PS51192">
    <property type="entry name" value="HELICASE_ATP_BIND_1"/>
    <property type="match status" value="1"/>
</dbReference>
<dbReference type="InterPro" id="IPR014001">
    <property type="entry name" value="Helicase_ATP-bd"/>
</dbReference>
<dbReference type="InterPro" id="IPR010614">
    <property type="entry name" value="RAD3-like_helicase_DEAD"/>
</dbReference>
<dbReference type="GO" id="GO:0003677">
    <property type="term" value="F:DNA binding"/>
    <property type="evidence" value="ECO:0007669"/>
    <property type="project" value="UniProtKB-KW"/>
</dbReference>
<keyword evidence="2" id="KW-0479">Metal-binding</keyword>
<dbReference type="GO" id="GO:0006281">
    <property type="term" value="P:DNA repair"/>
    <property type="evidence" value="ECO:0007669"/>
    <property type="project" value="UniProtKB-KW"/>
</dbReference>
<dbReference type="GO" id="GO:0051539">
    <property type="term" value="F:4 iron, 4 sulfur cluster binding"/>
    <property type="evidence" value="ECO:0007669"/>
    <property type="project" value="UniProtKB-KW"/>
</dbReference>
<feature type="domain" description="Helicase ATP-binding" evidence="13">
    <location>
        <begin position="15"/>
        <end position="339"/>
    </location>
</feature>
<evidence type="ECO:0000259" key="13">
    <source>
        <dbReference type="PROSITE" id="PS51192"/>
    </source>
</evidence>
<keyword evidence="10" id="KW-0238">DNA-binding</keyword>
<dbReference type="InterPro" id="IPR045028">
    <property type="entry name" value="DinG/Rad3-like"/>
</dbReference>